<dbReference type="Pfam" id="PF03009">
    <property type="entry name" value="GDPD"/>
    <property type="match status" value="1"/>
</dbReference>
<evidence type="ECO:0000313" key="10">
    <source>
        <dbReference type="Ensembl" id="ENSCPIP00010016809.1"/>
    </source>
</evidence>
<sequence length="534" mass="60515">MADPPGCCRPCATCLLCLYSCQWITAKKEKRRGLRTTKCDCSWFFFLFCVFLFTLVWLYIAIIILNDFHNFNEFIFKQQKLWLDWSLVLLIATAVLITYSAVLLVLALCLQLCGQPLKLHWLHKVLLIITALVVAAAFTGLGIKWAEEWRSARISLQATGPFLHIGIVGGMTLLAWPLASVIYRTHSTGLKVFLLLAYSAVMIALYLAPLGITSPCIMEEKQLPPKPALVGHRGAPMLAPENTLMSLRKAVDCDVQVFETDVMVSADGVPFLMHDEKLTRTTNVQTVFPERATLNSTAFNWTDLQQLNAGSWFLEVRMQGWVLSHSDRMQATRQKIPSLEQVLDAAKESNISIMFDLRPENHSDYQSFVNATLEVILQSGIPLQQVLWLPDGFREQVKQQVPGVQQIYGRKRLQDEKEPLLHVNLPYQDMSSEEIKQYRQDNISVNLYVVNQPWLFSVLWCSGVSSVTTNACQVLKEMKRPIWLLPSSTYLMIWIVVDCVSFLMILWAFLLMKLQGALAGELPHVCHLLPPTLG</sequence>
<dbReference type="InterPro" id="IPR017946">
    <property type="entry name" value="PLC-like_Pdiesterase_TIM-brl"/>
</dbReference>
<keyword evidence="3 8" id="KW-0812">Transmembrane</keyword>
<evidence type="ECO:0000313" key="11">
    <source>
        <dbReference type="Proteomes" id="UP000694543"/>
    </source>
</evidence>
<keyword evidence="7" id="KW-0325">Glycoprotein</keyword>
<dbReference type="Proteomes" id="UP000694543">
    <property type="component" value="Unplaced"/>
</dbReference>
<keyword evidence="4" id="KW-0378">Hydrolase</keyword>
<dbReference type="GO" id="GO:0006629">
    <property type="term" value="P:lipid metabolic process"/>
    <property type="evidence" value="ECO:0007669"/>
    <property type="project" value="InterPro"/>
</dbReference>
<dbReference type="SUPFAM" id="SSF51695">
    <property type="entry name" value="PLC-like phosphodiesterases"/>
    <property type="match status" value="1"/>
</dbReference>
<proteinExistence type="inferred from homology"/>
<feature type="transmembrane region" description="Helical" evidence="8">
    <location>
        <begin position="41"/>
        <end position="65"/>
    </location>
</feature>
<comment type="subcellular location">
    <subcellularLocation>
        <location evidence="1">Membrane</location>
        <topology evidence="1">Multi-pass membrane protein</topology>
    </subcellularLocation>
</comment>
<name>A0A8C3M0B5_CHRPC</name>
<dbReference type="GO" id="GO:0008889">
    <property type="term" value="F:glycerophosphodiester phosphodiesterase activity"/>
    <property type="evidence" value="ECO:0007669"/>
    <property type="project" value="TreeGrafter"/>
</dbReference>
<keyword evidence="11" id="KW-1185">Reference proteome</keyword>
<evidence type="ECO:0000256" key="2">
    <source>
        <dbReference type="ARBA" id="ARBA00007277"/>
    </source>
</evidence>
<dbReference type="InterPro" id="IPR030395">
    <property type="entry name" value="GP_PDE_dom"/>
</dbReference>
<feature type="transmembrane region" description="Helical" evidence="8">
    <location>
        <begin position="125"/>
        <end position="143"/>
    </location>
</feature>
<evidence type="ECO:0000256" key="4">
    <source>
        <dbReference type="ARBA" id="ARBA00022801"/>
    </source>
</evidence>
<dbReference type="GO" id="GO:0005886">
    <property type="term" value="C:plasma membrane"/>
    <property type="evidence" value="ECO:0007669"/>
    <property type="project" value="TreeGrafter"/>
</dbReference>
<dbReference type="PANTHER" id="PTHR23344">
    <property type="entry name" value="GLYCEROPHOSPHORYL DIESTER PHOSPHODIESTERASE"/>
    <property type="match status" value="1"/>
</dbReference>
<feature type="domain" description="GP-PDE" evidence="9">
    <location>
        <begin position="227"/>
        <end position="479"/>
    </location>
</feature>
<dbReference type="PANTHER" id="PTHR23344:SF1">
    <property type="entry name" value="GLYCEROPHOSPHOINOSITOL INOSITOLPHOSPHODIESTERASE GDPD2"/>
    <property type="match status" value="1"/>
</dbReference>
<feature type="transmembrane region" description="Helical" evidence="8">
    <location>
        <begin position="490"/>
        <end position="512"/>
    </location>
</feature>
<reference evidence="10" key="1">
    <citation type="submission" date="2025-08" db="UniProtKB">
        <authorList>
            <consortium name="Ensembl"/>
        </authorList>
    </citation>
    <scope>IDENTIFICATION</scope>
</reference>
<accession>A0A8C3M0B5</accession>
<feature type="transmembrane region" description="Helical" evidence="8">
    <location>
        <begin position="192"/>
        <end position="212"/>
    </location>
</feature>
<keyword evidence="6 8" id="KW-0472">Membrane</keyword>
<keyword evidence="5 8" id="KW-1133">Transmembrane helix</keyword>
<evidence type="ECO:0000259" key="9">
    <source>
        <dbReference type="PROSITE" id="PS51704"/>
    </source>
</evidence>
<organism evidence="10 11">
    <name type="scientific">Chrysolophus pictus</name>
    <name type="common">Golden pheasant</name>
    <name type="synonym">Phasianus pictus</name>
    <dbReference type="NCBI Taxonomy" id="9089"/>
    <lineage>
        <taxon>Eukaryota</taxon>
        <taxon>Metazoa</taxon>
        <taxon>Chordata</taxon>
        <taxon>Craniata</taxon>
        <taxon>Vertebrata</taxon>
        <taxon>Euteleostomi</taxon>
        <taxon>Archelosauria</taxon>
        <taxon>Archosauria</taxon>
        <taxon>Dinosauria</taxon>
        <taxon>Saurischia</taxon>
        <taxon>Theropoda</taxon>
        <taxon>Coelurosauria</taxon>
        <taxon>Aves</taxon>
        <taxon>Neognathae</taxon>
        <taxon>Galloanserae</taxon>
        <taxon>Galliformes</taxon>
        <taxon>Phasianidae</taxon>
        <taxon>Phasianinae</taxon>
        <taxon>Chrysolophus</taxon>
    </lineage>
</organism>
<evidence type="ECO:0000256" key="5">
    <source>
        <dbReference type="ARBA" id="ARBA00022989"/>
    </source>
</evidence>
<evidence type="ECO:0000256" key="6">
    <source>
        <dbReference type="ARBA" id="ARBA00023136"/>
    </source>
</evidence>
<dbReference type="Gene3D" id="3.20.20.190">
    <property type="entry name" value="Phosphatidylinositol (PI) phosphodiesterase"/>
    <property type="match status" value="1"/>
</dbReference>
<evidence type="ECO:0000256" key="3">
    <source>
        <dbReference type="ARBA" id="ARBA00022692"/>
    </source>
</evidence>
<feature type="transmembrane region" description="Helical" evidence="8">
    <location>
        <begin position="163"/>
        <end position="183"/>
    </location>
</feature>
<reference evidence="10" key="2">
    <citation type="submission" date="2025-09" db="UniProtKB">
        <authorList>
            <consortium name="Ensembl"/>
        </authorList>
    </citation>
    <scope>IDENTIFICATION</scope>
</reference>
<dbReference type="AlphaFoldDB" id="A0A8C3M0B5"/>
<evidence type="ECO:0000256" key="8">
    <source>
        <dbReference type="SAM" id="Phobius"/>
    </source>
</evidence>
<evidence type="ECO:0000256" key="1">
    <source>
        <dbReference type="ARBA" id="ARBA00004141"/>
    </source>
</evidence>
<protein>
    <submittedName>
        <fullName evidence="10">Glycerophosphodiester phosphodiesterase domain containing 2</fullName>
    </submittedName>
</protein>
<evidence type="ECO:0000256" key="7">
    <source>
        <dbReference type="ARBA" id="ARBA00023180"/>
    </source>
</evidence>
<comment type="similarity">
    <text evidence="2">Belongs to the glycerophosphoryl diester phosphodiesterase family.</text>
</comment>
<feature type="transmembrane region" description="Helical" evidence="8">
    <location>
        <begin position="85"/>
        <end position="113"/>
    </location>
</feature>
<dbReference type="PROSITE" id="PS51704">
    <property type="entry name" value="GP_PDE"/>
    <property type="match status" value="1"/>
</dbReference>
<dbReference type="Ensembl" id="ENSCPIT00010020008.1">
    <property type="protein sequence ID" value="ENSCPIP00010016809.1"/>
    <property type="gene ID" value="ENSCPIG00010013424.1"/>
</dbReference>